<feature type="domain" description="CHAT" evidence="1">
    <location>
        <begin position="594"/>
        <end position="876"/>
    </location>
</feature>
<sequence>MNHLTALRIGTAVFALLVLSACSRSGSEQDLLTAVPSLQPDVARHLVQDDESHFETYARDEGARSLELLEREIWRASLEPQTTKSFQLVCRSLERVTESRRRIFGIDGATESVSWTRAATPEERVGVALLVAERDSLILDNDRVAEVGARLDSIASRFDALGLTGEAAYTAVKRAEMMRESPAKARSLALRALGLARKSRRPELICDALLHLSNGCRVHGPIDSLHVCMREATDLALEHRLPVRLGLLAYTYSQHFQSQGRVGLAAELREQGVQGGYDFHGGIEQIPTLERAMSIHADFGELALVARDLERADEVLKDAPEGCDMSAVEDVLPSIELHRATILVSEGRLDESDAIYKTFPPSPLVSRWSRQLLQSRHPERALEVLKSVSPSDESVKPVAGRLFAQEADAYLQLGRIAEAESTLVRLQGALTFPRDPWLPFEAYLLEARLACAKGNWGEVDRRLDLAGDLLVALTASDLTGAQLYVTRRRTAALRRHRRLLARPGLEPAYHAAFDDSTVVAALRAWIRDTDGTHLLYEELDDLVLRWTADRSGLTCDTLSVTPSELRSRVRDAQSLLASDPGTVDAAVPDPLKDRLSALAELLLPDALARSSGPLLVSVTGALRLLPFEALPIRSSDYVPILMRHEIGYLRLERDVAYPNAVRSASSRWESDDPPPGVIIARPQFPPEMRRRYGGLADLDGGEREAQHLRELSPDADVLEGEDACLGRIFASWEGPPFLYFATHVVRDPENPFWTFLPVAASPEARLSESRLEVIDILRARLRSTRVVVLSGCASGAPHVAAGTVSPGLADAFLDAGAAKVVQTFWDVHDQESTELMIRFQDAWLRDGLDPVGALAKARRERFESGVEHPFYWSAYAVQMTAP</sequence>
<reference evidence="2" key="1">
    <citation type="submission" date="2020-04" db="EMBL/GenBank/DDBJ databases">
        <authorList>
            <person name="Zhang T."/>
        </authorList>
    </citation>
    <scope>NUCLEOTIDE SEQUENCE</scope>
    <source>
        <strain evidence="2">HKST-UBA02</strain>
    </source>
</reference>
<gene>
    <name evidence="2" type="ORF">KDA27_17815</name>
</gene>
<name>A0A956NFU4_UNCEI</name>
<accession>A0A956NFU4</accession>
<comment type="caution">
    <text evidence="2">The sequence shown here is derived from an EMBL/GenBank/DDBJ whole genome shotgun (WGS) entry which is preliminary data.</text>
</comment>
<dbReference type="EMBL" id="JAGQHS010000111">
    <property type="protein sequence ID" value="MCA9757666.1"/>
    <property type="molecule type" value="Genomic_DNA"/>
</dbReference>
<evidence type="ECO:0000313" key="3">
    <source>
        <dbReference type="Proteomes" id="UP000739538"/>
    </source>
</evidence>
<dbReference type="Proteomes" id="UP000739538">
    <property type="component" value="Unassembled WGS sequence"/>
</dbReference>
<dbReference type="Pfam" id="PF12770">
    <property type="entry name" value="CHAT"/>
    <property type="match status" value="1"/>
</dbReference>
<protein>
    <submittedName>
        <fullName evidence="2">CHAT domain-containing protein</fullName>
    </submittedName>
</protein>
<reference evidence="2" key="2">
    <citation type="journal article" date="2021" name="Microbiome">
        <title>Successional dynamics and alternative stable states in a saline activated sludge microbial community over 9 years.</title>
        <authorList>
            <person name="Wang Y."/>
            <person name="Ye J."/>
            <person name="Ju F."/>
            <person name="Liu L."/>
            <person name="Boyd J.A."/>
            <person name="Deng Y."/>
            <person name="Parks D.H."/>
            <person name="Jiang X."/>
            <person name="Yin X."/>
            <person name="Woodcroft B.J."/>
            <person name="Tyson G.W."/>
            <person name="Hugenholtz P."/>
            <person name="Polz M.F."/>
            <person name="Zhang T."/>
        </authorList>
    </citation>
    <scope>NUCLEOTIDE SEQUENCE</scope>
    <source>
        <strain evidence="2">HKST-UBA02</strain>
    </source>
</reference>
<evidence type="ECO:0000313" key="2">
    <source>
        <dbReference type="EMBL" id="MCA9757666.1"/>
    </source>
</evidence>
<evidence type="ECO:0000259" key="1">
    <source>
        <dbReference type="Pfam" id="PF12770"/>
    </source>
</evidence>
<dbReference type="AlphaFoldDB" id="A0A956NFU4"/>
<dbReference type="InterPro" id="IPR024983">
    <property type="entry name" value="CHAT_dom"/>
</dbReference>
<organism evidence="2 3">
    <name type="scientific">Eiseniibacteriota bacterium</name>
    <dbReference type="NCBI Taxonomy" id="2212470"/>
    <lineage>
        <taxon>Bacteria</taxon>
        <taxon>Candidatus Eiseniibacteriota</taxon>
    </lineage>
</organism>
<proteinExistence type="predicted"/>